<dbReference type="PANTHER" id="PTHR10746">
    <property type="entry name" value="50S RIBOSOMAL PROTEIN L4"/>
    <property type="match status" value="1"/>
</dbReference>
<reference evidence="9" key="1">
    <citation type="journal article" date="2020" name="Genome Biol. Evol.">
        <title>Comparative plastid genomics of Cryptomonas species reveals fine-scale genomic responses to loss of photosynthesis.</title>
        <authorList>
            <person name="Tanifuji G."/>
            <person name="Kamikawa R."/>
            <person name="Moore C.E."/>
            <person name="Mills T."/>
            <person name="Onodera N.T."/>
            <person name="Kashiyama Y."/>
            <person name="Archibald J.M."/>
            <person name="Inagaki Y."/>
            <person name="Hashimoto T."/>
        </authorList>
    </citation>
    <scope>NUCLEOTIDE SEQUENCE</scope>
    <source>
        <strain evidence="9">SAG977-2f</strain>
    </source>
</reference>
<proteinExistence type="inferred from homology"/>
<dbReference type="NCBIfam" id="TIGR03953">
    <property type="entry name" value="rplD_bact"/>
    <property type="match status" value="1"/>
</dbReference>
<gene>
    <name evidence="9" type="primary">rpl4</name>
    <name evidence="9" type="ORF">CrySAG9772f_p031</name>
</gene>
<keyword evidence="2" id="KW-0699">rRNA-binding</keyword>
<keyword evidence="9" id="KW-0934">Plastid</keyword>
<dbReference type="GO" id="GO:0005840">
    <property type="term" value="C:ribosome"/>
    <property type="evidence" value="ECO:0007669"/>
    <property type="project" value="UniProtKB-KW"/>
</dbReference>
<comment type="similarity">
    <text evidence="1">Belongs to the universal ribosomal protein uL4 family.</text>
</comment>
<evidence type="ECO:0000256" key="5">
    <source>
        <dbReference type="ARBA" id="ARBA00023274"/>
    </source>
</evidence>
<geneLocation type="plastid" evidence="9"/>
<evidence type="ECO:0000256" key="7">
    <source>
        <dbReference type="ARBA" id="ARBA00035387"/>
    </source>
</evidence>
<evidence type="ECO:0000256" key="6">
    <source>
        <dbReference type="ARBA" id="ARBA00035208"/>
    </source>
</evidence>
<keyword evidence="4 9" id="KW-0689">Ribosomal protein</keyword>
<dbReference type="PANTHER" id="PTHR10746:SF17">
    <property type="entry name" value="LARGE RIBOSOMAL SUBUNIT PROTEIN UL4C"/>
    <property type="match status" value="1"/>
</dbReference>
<dbReference type="Gene3D" id="3.40.1370.10">
    <property type="match status" value="1"/>
</dbReference>
<organism evidence="9">
    <name type="scientific">Cryptomonas sp. SAG 977-2f</name>
    <dbReference type="NCBI Taxonomy" id="279061"/>
    <lineage>
        <taxon>Eukaryota</taxon>
        <taxon>Cryptophyceae</taxon>
        <taxon>Cryptomonadales</taxon>
        <taxon>Cryptomonadaceae</taxon>
        <taxon>Cryptomonas</taxon>
    </lineage>
</organism>
<dbReference type="InterPro" id="IPR013005">
    <property type="entry name" value="Ribosomal_uL4-like"/>
</dbReference>
<dbReference type="EMBL" id="LC484194">
    <property type="protein sequence ID" value="BBK20547.1"/>
    <property type="molecule type" value="Genomic_DNA"/>
</dbReference>
<dbReference type="Pfam" id="PF00573">
    <property type="entry name" value="Ribosomal_L4"/>
    <property type="match status" value="1"/>
</dbReference>
<evidence type="ECO:0000256" key="8">
    <source>
        <dbReference type="SAM" id="MobiDB-lite"/>
    </source>
</evidence>
<evidence type="ECO:0000256" key="1">
    <source>
        <dbReference type="ARBA" id="ARBA00010528"/>
    </source>
</evidence>
<sequence>MALNTALHYNIRNLNDASLENGAKCVTLKTSLFNSKYLIHKAIVLQNLRKRQGTASCKTRSEVQGGGKKPWKQKGTGRARAGSSTSPLWKGGGVSFGPQPRIYSKKLNFRERQLALSTALYNSSSKLIIVQDFLDTITKPSTKEILNQLKKLVSIQQYNHTLFVVHEVSDTLNLSVRNIKHLTLVSSETLGIREILRAKTILMTEKALINISNVANNYHGH</sequence>
<name>A0A679CA50_9CRYP</name>
<protein>
    <recommendedName>
        <fullName evidence="6">Large ribosomal subunit protein uL4c</fullName>
    </recommendedName>
    <alternativeName>
        <fullName evidence="7">50S ribosomal protein L4, chloroplastic</fullName>
    </alternativeName>
</protein>
<dbReference type="GO" id="GO:0006412">
    <property type="term" value="P:translation"/>
    <property type="evidence" value="ECO:0007669"/>
    <property type="project" value="InterPro"/>
</dbReference>
<keyword evidence="5" id="KW-0687">Ribonucleoprotein</keyword>
<evidence type="ECO:0000313" key="9">
    <source>
        <dbReference type="EMBL" id="BBK20547.1"/>
    </source>
</evidence>
<feature type="region of interest" description="Disordered" evidence="8">
    <location>
        <begin position="55"/>
        <end position="86"/>
    </location>
</feature>
<dbReference type="InterPro" id="IPR023574">
    <property type="entry name" value="Ribosomal_uL4_dom_sf"/>
</dbReference>
<dbReference type="GO" id="GO:1990904">
    <property type="term" value="C:ribonucleoprotein complex"/>
    <property type="evidence" value="ECO:0007669"/>
    <property type="project" value="UniProtKB-KW"/>
</dbReference>
<keyword evidence="3" id="KW-0694">RNA-binding</keyword>
<evidence type="ECO:0000256" key="3">
    <source>
        <dbReference type="ARBA" id="ARBA00022884"/>
    </source>
</evidence>
<dbReference type="GO" id="GO:0003735">
    <property type="term" value="F:structural constituent of ribosome"/>
    <property type="evidence" value="ECO:0007669"/>
    <property type="project" value="InterPro"/>
</dbReference>
<dbReference type="SUPFAM" id="SSF52166">
    <property type="entry name" value="Ribosomal protein L4"/>
    <property type="match status" value="1"/>
</dbReference>
<evidence type="ECO:0000256" key="2">
    <source>
        <dbReference type="ARBA" id="ARBA00022730"/>
    </source>
</evidence>
<dbReference type="GO" id="GO:0019843">
    <property type="term" value="F:rRNA binding"/>
    <property type="evidence" value="ECO:0007669"/>
    <property type="project" value="UniProtKB-KW"/>
</dbReference>
<evidence type="ECO:0000256" key="4">
    <source>
        <dbReference type="ARBA" id="ARBA00022980"/>
    </source>
</evidence>
<dbReference type="InterPro" id="IPR002136">
    <property type="entry name" value="Ribosomal_uL4"/>
</dbReference>
<dbReference type="HAMAP" id="MF_01328_B">
    <property type="entry name" value="Ribosomal_uL4_B"/>
    <property type="match status" value="1"/>
</dbReference>
<dbReference type="AlphaFoldDB" id="A0A679CA50"/>
<accession>A0A679CA50</accession>